<comment type="caution">
    <text evidence="2">The sequence shown here is derived from an EMBL/GenBank/DDBJ whole genome shotgun (WGS) entry which is preliminary data.</text>
</comment>
<evidence type="ECO:0000313" key="2">
    <source>
        <dbReference type="EMBL" id="OZI74561.1"/>
    </source>
</evidence>
<reference evidence="3" key="1">
    <citation type="submission" date="2017-05" db="EMBL/GenBank/DDBJ databases">
        <title>Complete and WGS of Bordetella genogroups.</title>
        <authorList>
            <person name="Spilker T."/>
            <person name="Lipuma J."/>
        </authorList>
    </citation>
    <scope>NUCLEOTIDE SEQUENCE [LARGE SCALE GENOMIC DNA]</scope>
    <source>
        <strain evidence="3">AU6712</strain>
    </source>
</reference>
<keyword evidence="3" id="KW-1185">Reference proteome</keyword>
<evidence type="ECO:0000256" key="1">
    <source>
        <dbReference type="SAM" id="Phobius"/>
    </source>
</evidence>
<keyword evidence="1" id="KW-1133">Transmembrane helix</keyword>
<keyword evidence="1" id="KW-0812">Transmembrane</keyword>
<organism evidence="2 3">
    <name type="scientific">Bordetella genomosp. 12</name>
    <dbReference type="NCBI Taxonomy" id="463035"/>
    <lineage>
        <taxon>Bacteria</taxon>
        <taxon>Pseudomonadati</taxon>
        <taxon>Pseudomonadota</taxon>
        <taxon>Betaproteobacteria</taxon>
        <taxon>Burkholderiales</taxon>
        <taxon>Alcaligenaceae</taxon>
        <taxon>Bordetella</taxon>
    </lineage>
</organism>
<sequence length="64" mass="6672">MIPAIGVMIAAYIITRMVASLTRPDVNKVAKVLAVATIIVTIVSVSDLMSAASSARNGMPALMR</sequence>
<dbReference type="AlphaFoldDB" id="A0A261VLD5"/>
<protein>
    <submittedName>
        <fullName evidence="2">Uncharacterized protein</fullName>
    </submittedName>
</protein>
<dbReference type="Proteomes" id="UP000216429">
    <property type="component" value="Unassembled WGS sequence"/>
</dbReference>
<keyword evidence="1" id="KW-0472">Membrane</keyword>
<evidence type="ECO:0000313" key="3">
    <source>
        <dbReference type="Proteomes" id="UP000216429"/>
    </source>
</evidence>
<dbReference type="EMBL" id="NEVU01000002">
    <property type="protein sequence ID" value="OZI74561.1"/>
    <property type="molecule type" value="Genomic_DNA"/>
</dbReference>
<gene>
    <name evidence="2" type="ORF">CAL22_08865</name>
</gene>
<accession>A0A261VLD5</accession>
<dbReference type="RefSeq" id="WP_094812332.1">
    <property type="nucleotide sequence ID" value="NZ_NEVU01000002.1"/>
</dbReference>
<feature type="transmembrane region" description="Helical" evidence="1">
    <location>
        <begin position="30"/>
        <end position="49"/>
    </location>
</feature>
<proteinExistence type="predicted"/>
<name>A0A261VLD5_9BORD</name>